<dbReference type="Proteomes" id="UP000663848">
    <property type="component" value="Unassembled WGS sequence"/>
</dbReference>
<accession>A0A821DCH6</accession>
<keyword evidence="5" id="KW-1185">Reference proteome</keyword>
<evidence type="ECO:0000313" key="5">
    <source>
        <dbReference type="Proteomes" id="UP000663873"/>
    </source>
</evidence>
<organism evidence="3 4">
    <name type="scientific">Rotaria socialis</name>
    <dbReference type="NCBI Taxonomy" id="392032"/>
    <lineage>
        <taxon>Eukaryota</taxon>
        <taxon>Metazoa</taxon>
        <taxon>Spiralia</taxon>
        <taxon>Gnathifera</taxon>
        <taxon>Rotifera</taxon>
        <taxon>Eurotatoria</taxon>
        <taxon>Bdelloidea</taxon>
        <taxon>Philodinida</taxon>
        <taxon>Philodinidae</taxon>
        <taxon>Rotaria</taxon>
    </lineage>
</organism>
<proteinExistence type="predicted"/>
<dbReference type="AlphaFoldDB" id="A0A821DCH6"/>
<evidence type="ECO:0000313" key="1">
    <source>
        <dbReference type="EMBL" id="CAF4393257.1"/>
    </source>
</evidence>
<protein>
    <submittedName>
        <fullName evidence="3">Uncharacterized protein</fullName>
    </submittedName>
</protein>
<reference evidence="3" key="1">
    <citation type="submission" date="2021-02" db="EMBL/GenBank/DDBJ databases">
        <authorList>
            <person name="Nowell W R."/>
        </authorList>
    </citation>
    <scope>NUCLEOTIDE SEQUENCE</scope>
</reference>
<sequence>MEETDDTSPDVVELGMDGCVVEWHERMPEPYVGEELPPNYEIKAMEQFTRVFFERYSNPGPTLYEFT</sequence>
<dbReference type="Proteomes" id="UP000663862">
    <property type="component" value="Unassembled WGS sequence"/>
</dbReference>
<evidence type="ECO:0000313" key="3">
    <source>
        <dbReference type="EMBL" id="CAF4619722.1"/>
    </source>
</evidence>
<dbReference type="Proteomes" id="UP000663873">
    <property type="component" value="Unassembled WGS sequence"/>
</dbReference>
<dbReference type="EMBL" id="CAJOBP010003178">
    <property type="protein sequence ID" value="CAF4393257.1"/>
    <property type="molecule type" value="Genomic_DNA"/>
</dbReference>
<dbReference type="EMBL" id="CAJOBR010001583">
    <property type="protein sequence ID" value="CAF4619722.1"/>
    <property type="molecule type" value="Genomic_DNA"/>
</dbReference>
<gene>
    <name evidence="3" type="ORF">QYT958_LOCUS12770</name>
    <name evidence="2" type="ORF">TSG867_LOCUS22355</name>
    <name evidence="1" type="ORF">UJA718_LOCUS18575</name>
</gene>
<dbReference type="EMBL" id="CAJOBQ010001814">
    <property type="protein sequence ID" value="CAF4517845.1"/>
    <property type="molecule type" value="Genomic_DNA"/>
</dbReference>
<comment type="caution">
    <text evidence="3">The sequence shown here is derived from an EMBL/GenBank/DDBJ whole genome shotgun (WGS) entry which is preliminary data.</text>
</comment>
<evidence type="ECO:0000313" key="4">
    <source>
        <dbReference type="Proteomes" id="UP000663848"/>
    </source>
</evidence>
<evidence type="ECO:0000313" key="2">
    <source>
        <dbReference type="EMBL" id="CAF4517845.1"/>
    </source>
</evidence>
<name>A0A821DCH6_9BILA</name>